<dbReference type="CDD" id="cd09992">
    <property type="entry name" value="HDAC_classII"/>
    <property type="match status" value="1"/>
</dbReference>
<feature type="domain" description="Histone deacetylase" evidence="1">
    <location>
        <begin position="2"/>
        <end position="158"/>
    </location>
</feature>
<dbReference type="AlphaFoldDB" id="A0A382B777"/>
<dbReference type="PRINTS" id="PR01270">
    <property type="entry name" value="HDASUPER"/>
</dbReference>
<dbReference type="InterPro" id="IPR037138">
    <property type="entry name" value="His_deacetylse_dom_sf"/>
</dbReference>
<accession>A0A382B777</accession>
<dbReference type="GO" id="GO:0040029">
    <property type="term" value="P:epigenetic regulation of gene expression"/>
    <property type="evidence" value="ECO:0007669"/>
    <property type="project" value="TreeGrafter"/>
</dbReference>
<proteinExistence type="predicted"/>
<dbReference type="InterPro" id="IPR000286">
    <property type="entry name" value="HDACs"/>
</dbReference>
<dbReference type="PANTHER" id="PTHR10625">
    <property type="entry name" value="HISTONE DEACETYLASE HDAC1-RELATED"/>
    <property type="match status" value="1"/>
</dbReference>
<dbReference type="SUPFAM" id="SSF52768">
    <property type="entry name" value="Arginase/deacetylase"/>
    <property type="match status" value="1"/>
</dbReference>
<dbReference type="Gene3D" id="3.40.800.20">
    <property type="entry name" value="Histone deacetylase domain"/>
    <property type="match status" value="1"/>
</dbReference>
<organism evidence="2">
    <name type="scientific">marine metagenome</name>
    <dbReference type="NCBI Taxonomy" id="408172"/>
    <lineage>
        <taxon>unclassified sequences</taxon>
        <taxon>metagenomes</taxon>
        <taxon>ecological metagenomes</taxon>
    </lineage>
</organism>
<feature type="non-terminal residue" evidence="2">
    <location>
        <position position="1"/>
    </location>
</feature>
<reference evidence="2" key="1">
    <citation type="submission" date="2018-05" db="EMBL/GenBank/DDBJ databases">
        <authorList>
            <person name="Lanie J.A."/>
            <person name="Ng W.-L."/>
            <person name="Kazmierczak K.M."/>
            <person name="Andrzejewski T.M."/>
            <person name="Davidsen T.M."/>
            <person name="Wayne K.J."/>
            <person name="Tettelin H."/>
            <person name="Glass J.I."/>
            <person name="Rusch D."/>
            <person name="Podicherti R."/>
            <person name="Tsui H.-C.T."/>
            <person name="Winkler M.E."/>
        </authorList>
    </citation>
    <scope>NUCLEOTIDE SEQUENCE</scope>
</reference>
<gene>
    <name evidence="2" type="ORF">METZ01_LOCUS162472</name>
</gene>
<name>A0A382B777_9ZZZZ</name>
<dbReference type="InterPro" id="IPR023696">
    <property type="entry name" value="Ureohydrolase_dom_sf"/>
</dbReference>
<sequence length="164" mass="17767">KVGKVLIVDWDVHHGNGTQDIFYEDESVFFFSTHQSPWYPGTGDREETGKGKGLGTILNRPFPAGSGHDEIVESAFGDDLAKAMTKYRPELILISAGFDSRLGDPLGQFRLTDDDFTSLTGLILDLAKEHADGKVVSVLEGGYDLNGLGKAAAAHAKQFLNQKA</sequence>
<dbReference type="GO" id="GO:0004407">
    <property type="term" value="F:histone deacetylase activity"/>
    <property type="evidence" value="ECO:0007669"/>
    <property type="project" value="TreeGrafter"/>
</dbReference>
<dbReference type="InterPro" id="IPR023801">
    <property type="entry name" value="His_deacetylse_dom"/>
</dbReference>
<evidence type="ECO:0000313" key="2">
    <source>
        <dbReference type="EMBL" id="SVB09618.1"/>
    </source>
</evidence>
<protein>
    <recommendedName>
        <fullName evidence="1">Histone deacetylase domain-containing protein</fullName>
    </recommendedName>
</protein>
<evidence type="ECO:0000259" key="1">
    <source>
        <dbReference type="Pfam" id="PF00850"/>
    </source>
</evidence>
<dbReference type="EMBL" id="UINC01028513">
    <property type="protein sequence ID" value="SVB09618.1"/>
    <property type="molecule type" value="Genomic_DNA"/>
</dbReference>
<dbReference type="PANTHER" id="PTHR10625:SF10">
    <property type="entry name" value="HISTONE DEACETYLASE HDAC1"/>
    <property type="match status" value="1"/>
</dbReference>
<dbReference type="Pfam" id="PF00850">
    <property type="entry name" value="Hist_deacetyl"/>
    <property type="match status" value="1"/>
</dbReference>